<reference evidence="1 2" key="1">
    <citation type="submission" date="2020-08" db="EMBL/GenBank/DDBJ databases">
        <title>Functional genomics of gut bacteria from endangered species of beetles.</title>
        <authorList>
            <person name="Carlos-Shanley C."/>
        </authorList>
    </citation>
    <scope>NUCLEOTIDE SEQUENCE [LARGE SCALE GENOMIC DNA]</scope>
    <source>
        <strain evidence="1 2">S00179</strain>
    </source>
</reference>
<organism evidence="1 2">
    <name type="scientific">Pseudomonas nitroreducens</name>
    <dbReference type="NCBI Taxonomy" id="46680"/>
    <lineage>
        <taxon>Bacteria</taxon>
        <taxon>Pseudomonadati</taxon>
        <taxon>Pseudomonadota</taxon>
        <taxon>Gammaproteobacteria</taxon>
        <taxon>Pseudomonadales</taxon>
        <taxon>Pseudomonadaceae</taxon>
        <taxon>Pseudomonas</taxon>
    </lineage>
</organism>
<evidence type="ECO:0000313" key="2">
    <source>
        <dbReference type="Proteomes" id="UP000566995"/>
    </source>
</evidence>
<sequence>MERMSIEDAYRVIEEQSDRLETDWHRVQGPLLLSQVWGCARLSYSRLYQIEDNDNEVLAEVGRAKAYGTAIAKVAGQRLVKARFRWEEDKHERISFEVGAFAPTASEALIRLATWLLANRDDQTVDGKHGKGVVIAATIVPEKLES</sequence>
<protein>
    <submittedName>
        <fullName evidence="1">Uncharacterized protein</fullName>
    </submittedName>
</protein>
<accession>A0A7W7KG81</accession>
<gene>
    <name evidence="1" type="ORF">HNP46_000540</name>
</gene>
<evidence type="ECO:0000313" key="1">
    <source>
        <dbReference type="EMBL" id="MBB4861729.1"/>
    </source>
</evidence>
<comment type="caution">
    <text evidence="1">The sequence shown here is derived from an EMBL/GenBank/DDBJ whole genome shotgun (WGS) entry which is preliminary data.</text>
</comment>
<name>A0A7W7KG81_PSENT</name>
<dbReference type="RefSeq" id="WP_184585979.1">
    <property type="nucleotide sequence ID" value="NZ_JACHLI010000001.1"/>
</dbReference>
<dbReference type="AlphaFoldDB" id="A0A7W7KG81"/>
<dbReference type="EMBL" id="JACHLI010000001">
    <property type="protein sequence ID" value="MBB4861729.1"/>
    <property type="molecule type" value="Genomic_DNA"/>
</dbReference>
<proteinExistence type="predicted"/>
<dbReference type="Proteomes" id="UP000566995">
    <property type="component" value="Unassembled WGS sequence"/>
</dbReference>